<protein>
    <submittedName>
        <fullName evidence="1">Uncharacterized protein</fullName>
    </submittedName>
</protein>
<dbReference type="AlphaFoldDB" id="A0A7W6CRQ6"/>
<dbReference type="Proteomes" id="UP000582090">
    <property type="component" value="Unassembled WGS sequence"/>
</dbReference>
<name>A0A7W6CRQ6_9HYPH</name>
<dbReference type="EMBL" id="JACIDW010000003">
    <property type="protein sequence ID" value="MBB3963933.1"/>
    <property type="molecule type" value="Genomic_DNA"/>
</dbReference>
<sequence length="70" mass="7693">MIDVNDSESLRAGMSESLSKVVDNAVQAGWPERDVALLLMELAETHLMKVAAAVIIDDALYLQRVHSLKN</sequence>
<proteinExistence type="predicted"/>
<gene>
    <name evidence="1" type="ORF">GGQ67_001572</name>
</gene>
<evidence type="ECO:0000313" key="1">
    <source>
        <dbReference type="EMBL" id="MBB3963933.1"/>
    </source>
</evidence>
<dbReference type="RefSeq" id="WP_183899608.1">
    <property type="nucleotide sequence ID" value="NZ_JACIDW010000003.1"/>
</dbReference>
<evidence type="ECO:0000313" key="2">
    <source>
        <dbReference type="Proteomes" id="UP000582090"/>
    </source>
</evidence>
<organism evidence="1 2">
    <name type="scientific">Rhizobium metallidurans</name>
    <dbReference type="NCBI Taxonomy" id="1265931"/>
    <lineage>
        <taxon>Bacteria</taxon>
        <taxon>Pseudomonadati</taxon>
        <taxon>Pseudomonadota</taxon>
        <taxon>Alphaproteobacteria</taxon>
        <taxon>Hyphomicrobiales</taxon>
        <taxon>Rhizobiaceae</taxon>
        <taxon>Rhizobium/Agrobacterium group</taxon>
        <taxon>Rhizobium</taxon>
    </lineage>
</organism>
<reference evidence="1 2" key="1">
    <citation type="submission" date="2020-08" db="EMBL/GenBank/DDBJ databases">
        <title>Genomic Encyclopedia of Type Strains, Phase IV (KMG-IV): sequencing the most valuable type-strain genomes for metagenomic binning, comparative biology and taxonomic classification.</title>
        <authorList>
            <person name="Goeker M."/>
        </authorList>
    </citation>
    <scope>NUCLEOTIDE SEQUENCE [LARGE SCALE GENOMIC DNA]</scope>
    <source>
        <strain evidence="1 2">DSM 26575</strain>
    </source>
</reference>
<comment type="caution">
    <text evidence="1">The sequence shown here is derived from an EMBL/GenBank/DDBJ whole genome shotgun (WGS) entry which is preliminary data.</text>
</comment>
<accession>A0A7W6CRQ6</accession>
<keyword evidence="2" id="KW-1185">Reference proteome</keyword>